<protein>
    <submittedName>
        <fullName evidence="1">Uncharacterized protein</fullName>
    </submittedName>
</protein>
<organism evidence="1">
    <name type="scientific">marine metagenome</name>
    <dbReference type="NCBI Taxonomy" id="408172"/>
    <lineage>
        <taxon>unclassified sequences</taxon>
        <taxon>metagenomes</taxon>
        <taxon>ecological metagenomes</taxon>
    </lineage>
</organism>
<feature type="non-terminal residue" evidence="1">
    <location>
        <position position="116"/>
    </location>
</feature>
<name>A0A383CR13_9ZZZZ</name>
<dbReference type="AlphaFoldDB" id="A0A383CR13"/>
<proteinExistence type="predicted"/>
<dbReference type="EMBL" id="UINC01210813">
    <property type="protein sequence ID" value="SVE34450.1"/>
    <property type="molecule type" value="Genomic_DNA"/>
</dbReference>
<evidence type="ECO:0000313" key="1">
    <source>
        <dbReference type="EMBL" id="SVE34450.1"/>
    </source>
</evidence>
<reference evidence="1" key="1">
    <citation type="submission" date="2018-05" db="EMBL/GenBank/DDBJ databases">
        <authorList>
            <person name="Lanie J.A."/>
            <person name="Ng W.-L."/>
            <person name="Kazmierczak K.M."/>
            <person name="Andrzejewski T.M."/>
            <person name="Davidsen T.M."/>
            <person name="Wayne K.J."/>
            <person name="Tettelin H."/>
            <person name="Glass J.I."/>
            <person name="Rusch D."/>
            <person name="Podicherti R."/>
            <person name="Tsui H.-C.T."/>
            <person name="Winkler M.E."/>
        </authorList>
    </citation>
    <scope>NUCLEOTIDE SEQUENCE</scope>
</reference>
<accession>A0A383CR13</accession>
<gene>
    <name evidence="1" type="ORF">METZ01_LOCUS487304</name>
</gene>
<sequence>MPIVIDFMDLNRTPDTMGHMPTLILPPKYSEDTIRMAQAATQSSWEIERLEDWSIPDGKKYENPIPYGKAPFPETISPRLGINLQTPALNILYSIPRHFLKREIQPSFLGEARTLK</sequence>